<accession>A0ABN5GXN0</accession>
<gene>
    <name evidence="1" type="ORF">BXT84_04310</name>
</gene>
<organism evidence="1 2">
    <name type="scientific">Sulfobacillus thermotolerans</name>
    <dbReference type="NCBI Taxonomy" id="338644"/>
    <lineage>
        <taxon>Bacteria</taxon>
        <taxon>Bacillati</taxon>
        <taxon>Bacillota</taxon>
        <taxon>Clostridia</taxon>
        <taxon>Eubacteriales</taxon>
        <taxon>Clostridiales Family XVII. Incertae Sedis</taxon>
        <taxon>Sulfobacillus</taxon>
    </lineage>
</organism>
<protein>
    <recommendedName>
        <fullName evidence="3">DUF1641 domain-containing protein</fullName>
    </recommendedName>
</protein>
<proteinExistence type="predicted"/>
<dbReference type="EMBL" id="CP019454">
    <property type="protein sequence ID" value="AUW93270.1"/>
    <property type="molecule type" value="Genomic_DNA"/>
</dbReference>
<reference evidence="1 2" key="1">
    <citation type="journal article" date="2019" name="Sci. Rep.">
        <title>Sulfobacillus thermotolerans: new insights into resistance and metabolic capacities of acidophilic chemolithotrophs.</title>
        <authorList>
            <person name="Panyushkina A.E."/>
            <person name="Babenko V.V."/>
            <person name="Nikitina A.S."/>
            <person name="Selezneva O.V."/>
            <person name="Tsaplina I.A."/>
            <person name="Letarova M.A."/>
            <person name="Kostryukova E.S."/>
            <person name="Letarov A.V."/>
        </authorList>
    </citation>
    <scope>NUCLEOTIDE SEQUENCE [LARGE SCALE GENOMIC DNA]</scope>
    <source>
        <strain evidence="1 2">Kr1</strain>
    </source>
</reference>
<evidence type="ECO:0000313" key="2">
    <source>
        <dbReference type="Proteomes" id="UP000325292"/>
    </source>
</evidence>
<evidence type="ECO:0000313" key="1">
    <source>
        <dbReference type="EMBL" id="AUW93270.1"/>
    </source>
</evidence>
<keyword evidence="2" id="KW-1185">Reference proteome</keyword>
<evidence type="ECO:0008006" key="3">
    <source>
        <dbReference type="Google" id="ProtNLM"/>
    </source>
</evidence>
<name>A0ABN5GXN0_9FIRM</name>
<dbReference type="Proteomes" id="UP000325292">
    <property type="component" value="Chromosome"/>
</dbReference>
<sequence>MAVNEMAHNPEPATPIALTAEQWQGLARLGELIQAVDQGLKGDFGSAITENVLTLSQALPSDLPASIKAATETLTTLHRSGLLNQLDMLLRMASQMPEFWQEVVPEQLLKVAEDVSQVDFKGALALGESASKTRALNAALALLRYVTQEAPPEFLSDVTAFVNQLSPVLNNPDLLKVLPVYTDLLVKLQHSGLLDKLLDVLAYYQALAPMLDIGPVIQSMLEYLNSSKLMEHVKQIRPENLALLAAEATDPETTAVLADALRLARLLRNGDLANEFMSDFIKVTGIIFDKQFLDTLPDLLNTVVMLRKTGLLKSLQNVLIAYPNLASLPWNEYITGLVHKAEKLDISGIMEKVKEASAETEQKAAHLGGIGGLMRIMKDKEVQRLMQFGLTLGTKFLPPRSN</sequence>